<gene>
    <name evidence="1" type="ORF">DFR29_12817</name>
</gene>
<proteinExistence type="predicted"/>
<dbReference type="Proteomes" id="UP000295293">
    <property type="component" value="Unassembled WGS sequence"/>
</dbReference>
<evidence type="ECO:0000313" key="1">
    <source>
        <dbReference type="EMBL" id="TDR36596.1"/>
    </source>
</evidence>
<sequence length="106" mass="12035">MMVRARWRHDGSGSSLLPIGIQPFGEVSLRRGKPGFDASLLLPTGLQRRSFAKREAAEAFLVEGVEDYVLQQLTPAARCVLLSCTRTHRCPRERLFLNRRRGPFVR</sequence>
<keyword evidence="2" id="KW-1185">Reference proteome</keyword>
<organism evidence="1 2">
    <name type="scientific">Tahibacter aquaticus</name>
    <dbReference type="NCBI Taxonomy" id="520092"/>
    <lineage>
        <taxon>Bacteria</taxon>
        <taxon>Pseudomonadati</taxon>
        <taxon>Pseudomonadota</taxon>
        <taxon>Gammaproteobacteria</taxon>
        <taxon>Lysobacterales</taxon>
        <taxon>Rhodanobacteraceae</taxon>
        <taxon>Tahibacter</taxon>
    </lineage>
</organism>
<dbReference type="EMBL" id="SNZH01000028">
    <property type="protein sequence ID" value="TDR36596.1"/>
    <property type="molecule type" value="Genomic_DNA"/>
</dbReference>
<evidence type="ECO:0000313" key="2">
    <source>
        <dbReference type="Proteomes" id="UP000295293"/>
    </source>
</evidence>
<name>A0A4R6YID1_9GAMM</name>
<protein>
    <submittedName>
        <fullName evidence="1">Uncharacterized protein</fullName>
    </submittedName>
</protein>
<accession>A0A4R6YID1</accession>
<comment type="caution">
    <text evidence="1">The sequence shown here is derived from an EMBL/GenBank/DDBJ whole genome shotgun (WGS) entry which is preliminary data.</text>
</comment>
<reference evidence="1 2" key="1">
    <citation type="submission" date="2019-03" db="EMBL/GenBank/DDBJ databases">
        <title>Genomic Encyclopedia of Type Strains, Phase IV (KMG-IV): sequencing the most valuable type-strain genomes for metagenomic binning, comparative biology and taxonomic classification.</title>
        <authorList>
            <person name="Goeker M."/>
        </authorList>
    </citation>
    <scope>NUCLEOTIDE SEQUENCE [LARGE SCALE GENOMIC DNA]</scope>
    <source>
        <strain evidence="1 2">DSM 21667</strain>
    </source>
</reference>
<dbReference type="AlphaFoldDB" id="A0A4R6YID1"/>
<dbReference type="RefSeq" id="WP_133821884.1">
    <property type="nucleotide sequence ID" value="NZ_SNZH01000028.1"/>
</dbReference>